<sequence>MNKSKVIEVLERVKFILNNYQNDLTYSSYNCEQELIDELDCYIEQIKDDDFSRTDDILLLFAPTGNLQEISMDSGWGREYIKFADIIDINLKYKKRP</sequence>
<name>A0ABT1S857_9FIRM</name>
<evidence type="ECO:0000313" key="2">
    <source>
        <dbReference type="Proteomes" id="UP001524478"/>
    </source>
</evidence>
<keyword evidence="2" id="KW-1185">Reference proteome</keyword>
<dbReference type="RefSeq" id="WP_256310492.1">
    <property type="nucleotide sequence ID" value="NZ_JANGAC010000002.1"/>
</dbReference>
<proteinExistence type="predicted"/>
<accession>A0ABT1S857</accession>
<reference evidence="1 2" key="1">
    <citation type="submission" date="2022-06" db="EMBL/GenBank/DDBJ databases">
        <title>Isolation of gut microbiota from human fecal samples.</title>
        <authorList>
            <person name="Pamer E.G."/>
            <person name="Barat B."/>
            <person name="Waligurski E."/>
            <person name="Medina S."/>
            <person name="Paddock L."/>
            <person name="Mostad J."/>
        </authorList>
    </citation>
    <scope>NUCLEOTIDE SEQUENCE [LARGE SCALE GENOMIC DNA]</scope>
    <source>
        <strain evidence="1 2">DFI.7.95</strain>
    </source>
</reference>
<dbReference type="Proteomes" id="UP001524478">
    <property type="component" value="Unassembled WGS sequence"/>
</dbReference>
<protein>
    <submittedName>
        <fullName evidence="1">Uncharacterized protein</fullName>
    </submittedName>
</protein>
<evidence type="ECO:0000313" key="1">
    <source>
        <dbReference type="EMBL" id="MCQ4922202.1"/>
    </source>
</evidence>
<dbReference type="EMBL" id="JANGAC010000002">
    <property type="protein sequence ID" value="MCQ4922202.1"/>
    <property type="molecule type" value="Genomic_DNA"/>
</dbReference>
<organism evidence="1 2">
    <name type="scientific">Tissierella carlieri</name>
    <dbReference type="NCBI Taxonomy" id="689904"/>
    <lineage>
        <taxon>Bacteria</taxon>
        <taxon>Bacillati</taxon>
        <taxon>Bacillota</taxon>
        <taxon>Tissierellia</taxon>
        <taxon>Tissierellales</taxon>
        <taxon>Tissierellaceae</taxon>
        <taxon>Tissierella</taxon>
    </lineage>
</organism>
<gene>
    <name evidence="1" type="ORF">NE686_03840</name>
</gene>
<comment type="caution">
    <text evidence="1">The sequence shown here is derived from an EMBL/GenBank/DDBJ whole genome shotgun (WGS) entry which is preliminary data.</text>
</comment>